<dbReference type="AlphaFoldDB" id="A0A7J9KUP4"/>
<keyword evidence="3" id="KW-1185">Reference proteome</keyword>
<feature type="region of interest" description="Disordered" evidence="1">
    <location>
        <begin position="1"/>
        <end position="21"/>
    </location>
</feature>
<organism evidence="2 3">
    <name type="scientific">Gossypium schwendimanii</name>
    <name type="common">Cotton</name>
    <dbReference type="NCBI Taxonomy" id="34291"/>
    <lineage>
        <taxon>Eukaryota</taxon>
        <taxon>Viridiplantae</taxon>
        <taxon>Streptophyta</taxon>
        <taxon>Embryophyta</taxon>
        <taxon>Tracheophyta</taxon>
        <taxon>Spermatophyta</taxon>
        <taxon>Magnoliopsida</taxon>
        <taxon>eudicotyledons</taxon>
        <taxon>Gunneridae</taxon>
        <taxon>Pentapetalae</taxon>
        <taxon>rosids</taxon>
        <taxon>malvids</taxon>
        <taxon>Malvales</taxon>
        <taxon>Malvaceae</taxon>
        <taxon>Malvoideae</taxon>
        <taxon>Gossypium</taxon>
    </lineage>
</organism>
<evidence type="ECO:0000256" key="1">
    <source>
        <dbReference type="SAM" id="MobiDB-lite"/>
    </source>
</evidence>
<dbReference type="Proteomes" id="UP000593576">
    <property type="component" value="Unassembled WGS sequence"/>
</dbReference>
<feature type="region of interest" description="Disordered" evidence="1">
    <location>
        <begin position="33"/>
        <end position="58"/>
    </location>
</feature>
<gene>
    <name evidence="2" type="ORF">Goshw_027217</name>
</gene>
<sequence>MGQHTTGVASSAAMEDAPLVHQTTLHMKESFIANITMPSSSRRKETTANSRLNGKKIP</sequence>
<dbReference type="EMBL" id="JABFAF010000002">
    <property type="protein sequence ID" value="MBA0850235.1"/>
    <property type="molecule type" value="Genomic_DNA"/>
</dbReference>
<protein>
    <submittedName>
        <fullName evidence="2">Uncharacterized protein</fullName>
    </submittedName>
</protein>
<comment type="caution">
    <text evidence="2">The sequence shown here is derived from an EMBL/GenBank/DDBJ whole genome shotgun (WGS) entry which is preliminary data.</text>
</comment>
<proteinExistence type="predicted"/>
<reference evidence="2 3" key="1">
    <citation type="journal article" date="2019" name="Genome Biol. Evol.">
        <title>Insights into the evolution of the New World diploid cottons (Gossypium, subgenus Houzingenia) based on genome sequencing.</title>
        <authorList>
            <person name="Grover C.E."/>
            <person name="Arick M.A. 2nd"/>
            <person name="Thrash A."/>
            <person name="Conover J.L."/>
            <person name="Sanders W.S."/>
            <person name="Peterson D.G."/>
            <person name="Frelichowski J.E."/>
            <person name="Scheffler J.A."/>
            <person name="Scheffler B.E."/>
            <person name="Wendel J.F."/>
        </authorList>
    </citation>
    <scope>NUCLEOTIDE SEQUENCE [LARGE SCALE GENOMIC DNA]</scope>
    <source>
        <strain evidence="2">1</strain>
        <tissue evidence="2">Leaf</tissue>
    </source>
</reference>
<name>A0A7J9KUP4_GOSSC</name>
<evidence type="ECO:0000313" key="2">
    <source>
        <dbReference type="EMBL" id="MBA0850235.1"/>
    </source>
</evidence>
<accession>A0A7J9KUP4</accession>
<evidence type="ECO:0000313" key="3">
    <source>
        <dbReference type="Proteomes" id="UP000593576"/>
    </source>
</evidence>